<accession>A0ABW0QXZ5</accession>
<sequence>MAGRRGVPAAVHRATGNKSKLSKAKLDELQDAEDAIKPASDNVVCPTWLDPIGKQMWESIRRELAAVDLITNVDVYALALACDAYSKYVKASKAIKKEGLVLDHKNALGAVNKVANPNVSIAQKYATQFKSYCSEFGLSPAARARLAKPKDDDGDDEDDDLD</sequence>
<evidence type="ECO:0000313" key="2">
    <source>
        <dbReference type="Proteomes" id="UP001596108"/>
    </source>
</evidence>
<dbReference type="EMBL" id="JBHSNC010000010">
    <property type="protein sequence ID" value="MFC5528482.1"/>
    <property type="molecule type" value="Genomic_DNA"/>
</dbReference>
<proteinExistence type="predicted"/>
<evidence type="ECO:0000313" key="1">
    <source>
        <dbReference type="EMBL" id="MFC5528482.1"/>
    </source>
</evidence>
<dbReference type="RefSeq" id="WP_378110322.1">
    <property type="nucleotide sequence ID" value="NZ_JBHSNC010000010.1"/>
</dbReference>
<reference evidence="2" key="1">
    <citation type="journal article" date="2019" name="Int. J. Syst. Evol. Microbiol.">
        <title>The Global Catalogue of Microorganisms (GCM) 10K type strain sequencing project: providing services to taxonomists for standard genome sequencing and annotation.</title>
        <authorList>
            <consortium name="The Broad Institute Genomics Platform"/>
            <consortium name="The Broad Institute Genome Sequencing Center for Infectious Disease"/>
            <person name="Wu L."/>
            <person name="Ma J."/>
        </authorList>
    </citation>
    <scope>NUCLEOTIDE SEQUENCE [LARGE SCALE GENOMIC DNA]</scope>
    <source>
        <strain evidence="2">CGMCC 1.18578</strain>
    </source>
</reference>
<name>A0ABW0QXZ5_9BACL</name>
<dbReference type="InterPro" id="IPR006448">
    <property type="entry name" value="Phage_term_ssu_P27"/>
</dbReference>
<keyword evidence="2" id="KW-1185">Reference proteome</keyword>
<dbReference type="Pfam" id="PF05119">
    <property type="entry name" value="Terminase_4"/>
    <property type="match status" value="1"/>
</dbReference>
<protein>
    <submittedName>
        <fullName evidence="1">Phage terminase small subunit P27 family</fullName>
    </submittedName>
</protein>
<dbReference type="Proteomes" id="UP001596108">
    <property type="component" value="Unassembled WGS sequence"/>
</dbReference>
<dbReference type="NCBIfam" id="TIGR01558">
    <property type="entry name" value="sm_term_P27"/>
    <property type="match status" value="1"/>
</dbReference>
<organism evidence="1 2">
    <name type="scientific">Cohnella yongneupensis</name>
    <dbReference type="NCBI Taxonomy" id="425006"/>
    <lineage>
        <taxon>Bacteria</taxon>
        <taxon>Bacillati</taxon>
        <taxon>Bacillota</taxon>
        <taxon>Bacilli</taxon>
        <taxon>Bacillales</taxon>
        <taxon>Paenibacillaceae</taxon>
        <taxon>Cohnella</taxon>
    </lineage>
</organism>
<comment type="caution">
    <text evidence="1">The sequence shown here is derived from an EMBL/GenBank/DDBJ whole genome shotgun (WGS) entry which is preliminary data.</text>
</comment>
<gene>
    <name evidence="1" type="ORF">ACFPQ4_03320</name>
</gene>